<keyword evidence="5" id="KW-0805">Transcription regulation</keyword>
<dbReference type="HOGENOM" id="CLU_000445_5_0_9"/>
<dbReference type="OrthoDB" id="9788446at2"/>
<dbReference type="Proteomes" id="UP000442469">
    <property type="component" value="Unassembled WGS sequence"/>
</dbReference>
<evidence type="ECO:0000313" key="12">
    <source>
        <dbReference type="EMBL" id="MUG22647.1"/>
    </source>
</evidence>
<dbReference type="GO" id="GO:0003700">
    <property type="term" value="F:DNA-binding transcription factor activity"/>
    <property type="evidence" value="ECO:0007669"/>
    <property type="project" value="InterPro"/>
</dbReference>
<dbReference type="InterPro" id="IPR018060">
    <property type="entry name" value="HTH_AraC"/>
</dbReference>
<evidence type="ECO:0000256" key="3">
    <source>
        <dbReference type="ARBA" id="ARBA00022553"/>
    </source>
</evidence>
<feature type="modified residue" description="4-aspartylphosphate" evidence="8">
    <location>
        <position position="56"/>
    </location>
</feature>
<dbReference type="GO" id="GO:0000160">
    <property type="term" value="P:phosphorelay signal transduction system"/>
    <property type="evidence" value="ECO:0007669"/>
    <property type="project" value="UniProtKB-KW"/>
</dbReference>
<evidence type="ECO:0000259" key="10">
    <source>
        <dbReference type="PROSITE" id="PS50110"/>
    </source>
</evidence>
<evidence type="ECO:0000256" key="4">
    <source>
        <dbReference type="ARBA" id="ARBA00023012"/>
    </source>
</evidence>
<evidence type="ECO:0000313" key="14">
    <source>
        <dbReference type="Proteomes" id="UP000442469"/>
    </source>
</evidence>
<evidence type="ECO:0000313" key="13">
    <source>
        <dbReference type="Proteomes" id="UP000029278"/>
    </source>
</evidence>
<gene>
    <name evidence="11" type="ORF">DJ90_3648</name>
    <name evidence="12" type="ORF">GNQ08_09515</name>
</gene>
<dbReference type="PROSITE" id="PS00041">
    <property type="entry name" value="HTH_ARAC_FAMILY_1"/>
    <property type="match status" value="1"/>
</dbReference>
<organism evidence="11 13">
    <name type="scientific">Paenibacillus macerans</name>
    <name type="common">Bacillus macerans</name>
    <dbReference type="NCBI Taxonomy" id="44252"/>
    <lineage>
        <taxon>Bacteria</taxon>
        <taxon>Bacillati</taxon>
        <taxon>Bacillota</taxon>
        <taxon>Bacilli</taxon>
        <taxon>Bacillales</taxon>
        <taxon>Paenibacillaceae</taxon>
        <taxon>Paenibacillus</taxon>
    </lineage>
</organism>
<feature type="domain" description="HTH araC/xylS-type" evidence="9">
    <location>
        <begin position="436"/>
        <end position="534"/>
    </location>
</feature>
<dbReference type="GO" id="GO:0043565">
    <property type="term" value="F:sequence-specific DNA binding"/>
    <property type="evidence" value="ECO:0007669"/>
    <property type="project" value="InterPro"/>
</dbReference>
<evidence type="ECO:0000256" key="6">
    <source>
        <dbReference type="ARBA" id="ARBA00023125"/>
    </source>
</evidence>
<dbReference type="EMBL" id="JMQA01000021">
    <property type="protein sequence ID" value="KFN09725.1"/>
    <property type="molecule type" value="Genomic_DNA"/>
</dbReference>
<dbReference type="PATRIC" id="fig|44252.3.peg.2151"/>
<dbReference type="PANTHER" id="PTHR42713">
    <property type="entry name" value="HISTIDINE KINASE-RELATED"/>
    <property type="match status" value="1"/>
</dbReference>
<keyword evidence="2" id="KW-0963">Cytoplasm</keyword>
<dbReference type="Pfam" id="PF12833">
    <property type="entry name" value="HTH_18"/>
    <property type="match status" value="1"/>
</dbReference>
<evidence type="ECO:0000256" key="1">
    <source>
        <dbReference type="ARBA" id="ARBA00004496"/>
    </source>
</evidence>
<dbReference type="InterPro" id="IPR009057">
    <property type="entry name" value="Homeodomain-like_sf"/>
</dbReference>
<dbReference type="CDD" id="cd17536">
    <property type="entry name" value="REC_YesN-like"/>
    <property type="match status" value="1"/>
</dbReference>
<dbReference type="PRINTS" id="PR00032">
    <property type="entry name" value="HTHARAC"/>
</dbReference>
<evidence type="ECO:0000256" key="2">
    <source>
        <dbReference type="ARBA" id="ARBA00022490"/>
    </source>
</evidence>
<evidence type="ECO:0000256" key="5">
    <source>
        <dbReference type="ARBA" id="ARBA00023015"/>
    </source>
</evidence>
<keyword evidence="6" id="KW-0238">DNA-binding</keyword>
<dbReference type="Gene3D" id="1.10.10.60">
    <property type="entry name" value="Homeodomain-like"/>
    <property type="match status" value="2"/>
</dbReference>
<comment type="subcellular location">
    <subcellularLocation>
        <location evidence="1">Cytoplasm</location>
    </subcellularLocation>
</comment>
<evidence type="ECO:0000256" key="7">
    <source>
        <dbReference type="ARBA" id="ARBA00023163"/>
    </source>
</evidence>
<keyword evidence="7" id="KW-0804">Transcription</keyword>
<comment type="caution">
    <text evidence="11">The sequence shown here is derived from an EMBL/GenBank/DDBJ whole genome shotgun (WGS) entry which is preliminary data.</text>
</comment>
<reference evidence="11 13" key="1">
    <citation type="submission" date="2014-04" db="EMBL/GenBank/DDBJ databases">
        <authorList>
            <person name="Bishop-Lilly K.A."/>
            <person name="Broomall S.M."/>
            <person name="Chain P.S."/>
            <person name="Chertkov O."/>
            <person name="Coyne S.R."/>
            <person name="Daligault H.E."/>
            <person name="Davenport K.W."/>
            <person name="Erkkila T."/>
            <person name="Frey K.G."/>
            <person name="Gibbons H.S."/>
            <person name="Gu W."/>
            <person name="Jaissle J."/>
            <person name="Johnson S.L."/>
            <person name="Koroleva G.I."/>
            <person name="Ladner J.T."/>
            <person name="Lo C.-C."/>
            <person name="Minogue T.D."/>
            <person name="Munk C."/>
            <person name="Palacios G.F."/>
            <person name="Redden C.L."/>
            <person name="Rosenzweig C.N."/>
            <person name="Scholz M.B."/>
            <person name="Teshima H."/>
            <person name="Xu Y."/>
        </authorList>
    </citation>
    <scope>NUCLEOTIDE SEQUENCE [LARGE SCALE GENOMIC DNA]</scope>
    <source>
        <strain evidence="11 13">8244</strain>
    </source>
</reference>
<evidence type="ECO:0000259" key="9">
    <source>
        <dbReference type="PROSITE" id="PS01124"/>
    </source>
</evidence>
<sequence>MRLKALLVDDEIHILSNLSKILPWQDMGFEIVGLARNGKDALEAANLHRPDLILSDIRMPVMDGITLLQKIRELNFPCEFLLLTGYQEFEYARTAIRYGVKDYICKPIHYAELEETVGRIAGEIREKRKTLGMEKRLHQARDLAAENFLLHALLGQETENGALWEEEEEPAEERRYAVMLLDFEGYSHHSLPWSAHERKAWNLRTKHAIKEIFGGVFPAGATVLQIREGEWCLVVPAKPDSPPITKRSLLPGFERLRQRLREGGEDGLAVRFCLEPRPQAAQELRAAYNRLQQMLILNPPEEWFLEAGGGRAEDLREIWPAEDSRMHWRWIELLGSGLRSGNQEVLEQVVAELKRYVGHADEHHAYAAVKLLHYLLIHLLREMRELQMLPGEQEEALWQRLQRSLDLKDLLSLIVSLIGQSRACLSSKKTSELLMMTAQNYIQRHLGDDFGIEELADHLGISTSYFCLLFKNHFGETFVEYLTKQRIELAKCLLRESERSIAQIGSEIGYQERRYFTKVFQKYTGMTPSDYRLKETNAS</sequence>
<dbReference type="PROSITE" id="PS01124">
    <property type="entry name" value="HTH_ARAC_FAMILY_2"/>
    <property type="match status" value="1"/>
</dbReference>
<dbReference type="SUPFAM" id="SSF52172">
    <property type="entry name" value="CheY-like"/>
    <property type="match status" value="1"/>
</dbReference>
<dbReference type="EMBL" id="WNZZ01000005">
    <property type="protein sequence ID" value="MUG22647.1"/>
    <property type="molecule type" value="Genomic_DNA"/>
</dbReference>
<keyword evidence="4" id="KW-0902">Two-component regulatory system</keyword>
<dbReference type="SUPFAM" id="SSF46689">
    <property type="entry name" value="Homeodomain-like"/>
    <property type="match status" value="2"/>
</dbReference>
<dbReference type="InterPro" id="IPR020449">
    <property type="entry name" value="Tscrpt_reg_AraC-type_HTH"/>
</dbReference>
<evidence type="ECO:0000256" key="8">
    <source>
        <dbReference type="PROSITE-ProRule" id="PRU00169"/>
    </source>
</evidence>
<keyword evidence="3 8" id="KW-0597">Phosphoprotein</keyword>
<dbReference type="InterPro" id="IPR011006">
    <property type="entry name" value="CheY-like_superfamily"/>
</dbReference>
<reference evidence="12 14" key="2">
    <citation type="submission" date="2019-11" db="EMBL/GenBank/DDBJ databases">
        <title>Draft genome sequences of five Paenibacillus species of dairy origin.</title>
        <authorList>
            <person name="Olajide A.M."/>
            <person name="Chen S."/>
            <person name="Lapointe G."/>
        </authorList>
    </citation>
    <scope>NUCLEOTIDE SEQUENCE [LARGE SCALE GENOMIC DNA]</scope>
    <source>
        <strain evidence="12 14">3CT49</strain>
    </source>
</reference>
<dbReference type="Pfam" id="PF00072">
    <property type="entry name" value="Response_reg"/>
    <property type="match status" value="1"/>
</dbReference>
<dbReference type="GO" id="GO:0005737">
    <property type="term" value="C:cytoplasm"/>
    <property type="evidence" value="ECO:0007669"/>
    <property type="project" value="UniProtKB-SubCell"/>
</dbReference>
<feature type="domain" description="Response regulatory" evidence="10">
    <location>
        <begin position="4"/>
        <end position="121"/>
    </location>
</feature>
<accession>A0A090ZHM7</accession>
<dbReference type="SMART" id="SM00342">
    <property type="entry name" value="HTH_ARAC"/>
    <property type="match status" value="1"/>
</dbReference>
<name>A0A090ZHM7_PAEMA</name>
<dbReference type="InterPro" id="IPR051552">
    <property type="entry name" value="HptR"/>
</dbReference>
<dbReference type="Proteomes" id="UP000029278">
    <property type="component" value="Unassembled WGS sequence"/>
</dbReference>
<dbReference type="PROSITE" id="PS50110">
    <property type="entry name" value="RESPONSE_REGULATORY"/>
    <property type="match status" value="1"/>
</dbReference>
<dbReference type="SMART" id="SM00448">
    <property type="entry name" value="REC"/>
    <property type="match status" value="1"/>
</dbReference>
<dbReference type="AlphaFoldDB" id="A0A090ZHM7"/>
<dbReference type="InterPro" id="IPR018062">
    <property type="entry name" value="HTH_AraC-typ_CS"/>
</dbReference>
<proteinExistence type="predicted"/>
<dbReference type="PANTHER" id="PTHR42713:SF3">
    <property type="entry name" value="TRANSCRIPTIONAL REGULATORY PROTEIN HPTR"/>
    <property type="match status" value="1"/>
</dbReference>
<evidence type="ECO:0000313" key="11">
    <source>
        <dbReference type="EMBL" id="KFN09725.1"/>
    </source>
</evidence>
<protein>
    <submittedName>
        <fullName evidence="11">Helix-turn-helix domain protein</fullName>
    </submittedName>
    <submittedName>
        <fullName evidence="12">Response regulator</fullName>
    </submittedName>
</protein>
<keyword evidence="13" id="KW-1185">Reference proteome</keyword>
<dbReference type="STRING" id="44252.DJ90_3648"/>
<dbReference type="RefSeq" id="WP_036621687.1">
    <property type="nucleotide sequence ID" value="NZ_CP086393.1"/>
</dbReference>
<dbReference type="InterPro" id="IPR001789">
    <property type="entry name" value="Sig_transdc_resp-reg_receiver"/>
</dbReference>
<dbReference type="Gene3D" id="3.40.50.2300">
    <property type="match status" value="1"/>
</dbReference>